<feature type="coiled-coil region" evidence="1">
    <location>
        <begin position="65"/>
        <end position="99"/>
    </location>
</feature>
<gene>
    <name evidence="4" type="ORF">MUB46_10425</name>
</gene>
<keyword evidence="5" id="KW-1185">Reference proteome</keyword>
<feature type="region of interest" description="Disordered" evidence="2">
    <location>
        <begin position="105"/>
        <end position="147"/>
    </location>
</feature>
<evidence type="ECO:0000256" key="1">
    <source>
        <dbReference type="SAM" id="Coils"/>
    </source>
</evidence>
<feature type="compositionally biased region" description="Low complexity" evidence="2">
    <location>
        <begin position="105"/>
        <end position="117"/>
    </location>
</feature>
<organism evidence="4 5">
    <name type="scientific">Microbaculum marinisediminis</name>
    <dbReference type="NCBI Taxonomy" id="2931392"/>
    <lineage>
        <taxon>Bacteria</taxon>
        <taxon>Pseudomonadati</taxon>
        <taxon>Pseudomonadota</taxon>
        <taxon>Alphaproteobacteria</taxon>
        <taxon>Hyphomicrobiales</taxon>
        <taxon>Tepidamorphaceae</taxon>
        <taxon>Microbaculum</taxon>
    </lineage>
</organism>
<reference evidence="4 5" key="1">
    <citation type="submission" date="2022-04" db="EMBL/GenBank/DDBJ databases">
        <authorList>
            <person name="Ye Y.-Q."/>
            <person name="Du Z.-J."/>
        </authorList>
    </citation>
    <scope>NUCLEOTIDE SEQUENCE [LARGE SCALE GENOMIC DNA]</scope>
    <source>
        <strain evidence="4 5">A6E488</strain>
    </source>
</reference>
<proteinExistence type="predicted"/>
<evidence type="ECO:0000256" key="3">
    <source>
        <dbReference type="SAM" id="SignalP"/>
    </source>
</evidence>
<evidence type="ECO:0000256" key="2">
    <source>
        <dbReference type="SAM" id="MobiDB-lite"/>
    </source>
</evidence>
<feature type="signal peptide" evidence="3">
    <location>
        <begin position="1"/>
        <end position="22"/>
    </location>
</feature>
<comment type="caution">
    <text evidence="4">The sequence shown here is derived from an EMBL/GenBank/DDBJ whole genome shotgun (WGS) entry which is preliminary data.</text>
</comment>
<name>A0AAW5QX25_9HYPH</name>
<dbReference type="EMBL" id="JALIDZ010000004">
    <property type="protein sequence ID" value="MCT8972273.1"/>
    <property type="molecule type" value="Genomic_DNA"/>
</dbReference>
<sequence>MRAAALFLAFALTAIVPVGVRAEPMHDLADGGRYQLMEVNDKVVRLDTETGAFDLCHMDAGAWSCTVTRDQRAALEARIAELARRIESLEATALETNRAVQASAAASPAAPATASPATPGPVVVEQLPPPAQAAPQPAPATPAAPAAPVAATTEFSKVADIVPPVEVGRSAGRPMVIAPAAPAPEKPGLVERLGNLLPDLGW</sequence>
<protein>
    <submittedName>
        <fullName evidence="4">Uncharacterized protein</fullName>
    </submittedName>
</protein>
<dbReference type="RefSeq" id="WP_261615838.1">
    <property type="nucleotide sequence ID" value="NZ_JALIDZ010000004.1"/>
</dbReference>
<keyword evidence="1" id="KW-0175">Coiled coil</keyword>
<dbReference type="Proteomes" id="UP001320898">
    <property type="component" value="Unassembled WGS sequence"/>
</dbReference>
<keyword evidence="3" id="KW-0732">Signal</keyword>
<feature type="compositionally biased region" description="Pro residues" evidence="2">
    <location>
        <begin position="127"/>
        <end position="142"/>
    </location>
</feature>
<dbReference type="AlphaFoldDB" id="A0AAW5QX25"/>
<accession>A0AAW5QX25</accession>
<feature type="chain" id="PRO_5043330519" evidence="3">
    <location>
        <begin position="23"/>
        <end position="202"/>
    </location>
</feature>
<evidence type="ECO:0000313" key="5">
    <source>
        <dbReference type="Proteomes" id="UP001320898"/>
    </source>
</evidence>
<evidence type="ECO:0000313" key="4">
    <source>
        <dbReference type="EMBL" id="MCT8972273.1"/>
    </source>
</evidence>